<dbReference type="AlphaFoldDB" id="A0A0G1XBV7"/>
<organism evidence="2 3">
    <name type="scientific">Candidatus Uhrbacteria bacterium GW2011_GWD2_52_7</name>
    <dbReference type="NCBI Taxonomy" id="1618989"/>
    <lineage>
        <taxon>Bacteria</taxon>
        <taxon>Candidatus Uhriibacteriota</taxon>
    </lineage>
</organism>
<proteinExistence type="predicted"/>
<feature type="region of interest" description="Disordered" evidence="1">
    <location>
        <begin position="34"/>
        <end position="62"/>
    </location>
</feature>
<sequence>MATHNQDVITLRRTNTLGSASTSLANGNQLAECVEETTSGGDTGDTGGDTGELPAAQPPPSYNGYTPDEWVLVALDAWLASSPNRFDKHVDVEDRTSLAPFVHESIDRYYDDPMFHDLVDNTANMLDEAPPTMVEDFAAPVAGLFMHMHEAWLGERLSKPYNPPPPPVQ</sequence>
<dbReference type="Proteomes" id="UP000034846">
    <property type="component" value="Unassembled WGS sequence"/>
</dbReference>
<feature type="compositionally biased region" description="Gly residues" evidence="1">
    <location>
        <begin position="41"/>
        <end position="50"/>
    </location>
</feature>
<accession>A0A0G1XBV7</accession>
<comment type="caution">
    <text evidence="2">The sequence shown here is derived from an EMBL/GenBank/DDBJ whole genome shotgun (WGS) entry which is preliminary data.</text>
</comment>
<evidence type="ECO:0000256" key="1">
    <source>
        <dbReference type="SAM" id="MobiDB-lite"/>
    </source>
</evidence>
<gene>
    <name evidence="2" type="ORF">UY72_C0072G0006</name>
</gene>
<evidence type="ECO:0000313" key="3">
    <source>
        <dbReference type="Proteomes" id="UP000034846"/>
    </source>
</evidence>
<name>A0A0G1XBV7_9BACT</name>
<evidence type="ECO:0000313" key="2">
    <source>
        <dbReference type="EMBL" id="KKW28446.1"/>
    </source>
</evidence>
<reference evidence="2 3" key="1">
    <citation type="journal article" date="2015" name="Nature">
        <title>rRNA introns, odd ribosomes, and small enigmatic genomes across a large radiation of phyla.</title>
        <authorList>
            <person name="Brown C.T."/>
            <person name="Hug L.A."/>
            <person name="Thomas B.C."/>
            <person name="Sharon I."/>
            <person name="Castelle C.J."/>
            <person name="Singh A."/>
            <person name="Wilkins M.J."/>
            <person name="Williams K.H."/>
            <person name="Banfield J.F."/>
        </authorList>
    </citation>
    <scope>NUCLEOTIDE SEQUENCE [LARGE SCALE GENOMIC DNA]</scope>
</reference>
<dbReference type="EMBL" id="LCRD01000072">
    <property type="protein sequence ID" value="KKW28446.1"/>
    <property type="molecule type" value="Genomic_DNA"/>
</dbReference>
<protein>
    <submittedName>
        <fullName evidence="2">Uncharacterized protein</fullName>
    </submittedName>
</protein>